<evidence type="ECO:0000256" key="3">
    <source>
        <dbReference type="ARBA" id="ARBA00023098"/>
    </source>
</evidence>
<organism evidence="5 6">
    <name type="scientific">Arsukibacterium indicum</name>
    <dbReference type="NCBI Taxonomy" id="2848612"/>
    <lineage>
        <taxon>Bacteria</taxon>
        <taxon>Pseudomonadati</taxon>
        <taxon>Pseudomonadota</taxon>
        <taxon>Gammaproteobacteria</taxon>
        <taxon>Chromatiales</taxon>
        <taxon>Chromatiaceae</taxon>
        <taxon>Arsukibacterium</taxon>
    </lineage>
</organism>
<evidence type="ECO:0000313" key="5">
    <source>
        <dbReference type="EMBL" id="MBV2128710.1"/>
    </source>
</evidence>
<proteinExistence type="predicted"/>
<dbReference type="PANTHER" id="PTHR38764">
    <property type="entry name" value="ACYL CARRIER PROTEIN PHOSPHODIESTERASE"/>
    <property type="match status" value="1"/>
</dbReference>
<keyword evidence="6" id="KW-1185">Reference proteome</keyword>
<dbReference type="InterPro" id="IPR007431">
    <property type="entry name" value="ACP_PD"/>
</dbReference>
<dbReference type="PANTHER" id="PTHR38764:SF1">
    <property type="entry name" value="ACYL CARRIER PROTEIN PHOSPHODIESTERASE"/>
    <property type="match status" value="1"/>
</dbReference>
<evidence type="ECO:0000256" key="2">
    <source>
        <dbReference type="ARBA" id="ARBA00022801"/>
    </source>
</evidence>
<keyword evidence="1" id="KW-0444">Lipid biosynthesis</keyword>
<gene>
    <name evidence="5" type="ORF">KQY15_06335</name>
</gene>
<keyword evidence="4" id="KW-0276">Fatty acid metabolism</keyword>
<sequence length="200" mass="23172">MLNYLAHAALAQPTRYSLVGNLLGDFCKGVNVDNLHPAVRAGLYNHRATDRYTDTHPIVKAAKAEFSPMRRRFAAVALDVLFDHFLIRHWQQFYPQPFEDYKAQLYGQLNGAMPLMPATMRDTMQRVSRYDWFASYQQLPQLGQALDHIAGRIRFANNFSGIITEIMPRYTALEHDFLQFYPQLQRHILQLGIEQTDKRG</sequence>
<dbReference type="Pfam" id="PF04336">
    <property type="entry name" value="ACP_PD"/>
    <property type="match status" value="1"/>
</dbReference>
<dbReference type="Proteomes" id="UP000704611">
    <property type="component" value="Unassembled WGS sequence"/>
</dbReference>
<protein>
    <submittedName>
        <fullName evidence="5">DUF479 domain-containing protein</fullName>
    </submittedName>
</protein>
<keyword evidence="3" id="KW-0443">Lipid metabolism</keyword>
<dbReference type="EMBL" id="JAHRID010000002">
    <property type="protein sequence ID" value="MBV2128710.1"/>
    <property type="molecule type" value="Genomic_DNA"/>
</dbReference>
<reference evidence="5 6" key="1">
    <citation type="submission" date="2021-06" db="EMBL/GenBank/DDBJ databases">
        <title>Rheinheimera indica sp. nov., isolated from deep-sea sediment.</title>
        <authorList>
            <person name="Wang Z."/>
            <person name="Zhang X.-Y."/>
        </authorList>
    </citation>
    <scope>NUCLEOTIDE SEQUENCE [LARGE SCALE GENOMIC DNA]</scope>
    <source>
        <strain evidence="5 6">SM2107</strain>
    </source>
</reference>
<comment type="caution">
    <text evidence="5">The sequence shown here is derived from an EMBL/GenBank/DDBJ whole genome shotgun (WGS) entry which is preliminary data.</text>
</comment>
<accession>A0ABS6MIY3</accession>
<evidence type="ECO:0000256" key="4">
    <source>
        <dbReference type="ARBA" id="ARBA00023160"/>
    </source>
</evidence>
<evidence type="ECO:0000256" key="1">
    <source>
        <dbReference type="ARBA" id="ARBA00022516"/>
    </source>
</evidence>
<keyword evidence="4" id="KW-0275">Fatty acid biosynthesis</keyword>
<name>A0ABS6MIY3_9GAMM</name>
<keyword evidence="2" id="KW-0378">Hydrolase</keyword>
<evidence type="ECO:0000313" key="6">
    <source>
        <dbReference type="Proteomes" id="UP000704611"/>
    </source>
</evidence>
<dbReference type="PIRSF" id="PIRSF011489">
    <property type="entry name" value="DUF479"/>
    <property type="match status" value="1"/>
</dbReference>